<dbReference type="Pfam" id="PF00121">
    <property type="entry name" value="TIM"/>
    <property type="match status" value="1"/>
</dbReference>
<comment type="pathway">
    <text evidence="7 8">Carbohydrate biosynthesis; gluconeogenesis.</text>
</comment>
<dbReference type="InterPro" id="IPR035990">
    <property type="entry name" value="TIM_sf"/>
</dbReference>
<feature type="active site" description="Electrophile" evidence="7">
    <location>
        <position position="97"/>
    </location>
</feature>
<dbReference type="FunFam" id="3.20.20.70:FF:000016">
    <property type="entry name" value="Triosephosphate isomerase"/>
    <property type="match status" value="1"/>
</dbReference>
<dbReference type="GO" id="GO:0005829">
    <property type="term" value="C:cytosol"/>
    <property type="evidence" value="ECO:0007669"/>
    <property type="project" value="TreeGrafter"/>
</dbReference>
<comment type="pathway">
    <text evidence="1 7 8">Carbohydrate degradation; glycolysis; D-glyceraldehyde 3-phosphate from glycerone phosphate: step 1/1.</text>
</comment>
<dbReference type="CDD" id="cd00311">
    <property type="entry name" value="TIM"/>
    <property type="match status" value="1"/>
</dbReference>
<dbReference type="EMBL" id="CP040098">
    <property type="protein sequence ID" value="QCQ23063.1"/>
    <property type="molecule type" value="Genomic_DNA"/>
</dbReference>
<reference evidence="9 10" key="2">
    <citation type="submission" date="2019-05" db="EMBL/GenBank/DDBJ databases">
        <authorList>
            <person name="Suflita J.M."/>
            <person name="Marks C.R."/>
        </authorList>
    </citation>
    <scope>NUCLEOTIDE SEQUENCE [LARGE SCALE GENOMIC DNA]</scope>
    <source>
        <strain evidence="9 10">ALDC</strain>
    </source>
</reference>
<dbReference type="UniPathway" id="UPA00109">
    <property type="reaction ID" value="UER00189"/>
</dbReference>
<dbReference type="GO" id="GO:0019563">
    <property type="term" value="P:glycerol catabolic process"/>
    <property type="evidence" value="ECO:0007669"/>
    <property type="project" value="TreeGrafter"/>
</dbReference>
<comment type="similarity">
    <text evidence="2 7 8">Belongs to the triosephosphate isomerase family.</text>
</comment>
<protein>
    <recommendedName>
        <fullName evidence="7 8">Triosephosphate isomerase</fullName>
        <shortName evidence="7">TIM</shortName>
        <shortName evidence="7">TPI</shortName>
        <ecNumber evidence="7 8">5.3.1.1</ecNumber>
    </recommendedName>
    <alternativeName>
        <fullName evidence="7">Triose-phosphate isomerase</fullName>
    </alternativeName>
</protein>
<dbReference type="PANTHER" id="PTHR21139">
    <property type="entry name" value="TRIOSEPHOSPHATE ISOMERASE"/>
    <property type="match status" value="1"/>
</dbReference>
<dbReference type="UniPathway" id="UPA00138"/>
<dbReference type="SUPFAM" id="SSF51351">
    <property type="entry name" value="Triosephosphate isomerase (TIM)"/>
    <property type="match status" value="1"/>
</dbReference>
<evidence type="ECO:0000256" key="5">
    <source>
        <dbReference type="ARBA" id="ARBA00023152"/>
    </source>
</evidence>
<dbReference type="InterPro" id="IPR022896">
    <property type="entry name" value="TrioseP_Isoase_bac/euk"/>
</dbReference>
<dbReference type="Proteomes" id="UP000298602">
    <property type="component" value="Chromosome"/>
</dbReference>
<evidence type="ECO:0000256" key="1">
    <source>
        <dbReference type="ARBA" id="ARBA00004680"/>
    </source>
</evidence>
<keyword evidence="10" id="KW-1185">Reference proteome</keyword>
<dbReference type="KEGG" id="dax:FDQ92_13315"/>
<accession>A0A4P8L5P4</accession>
<gene>
    <name evidence="7" type="primary">tpiA</name>
    <name evidence="9" type="ORF">FDQ92_13315</name>
</gene>
<evidence type="ECO:0000256" key="3">
    <source>
        <dbReference type="ARBA" id="ARBA00022432"/>
    </source>
</evidence>
<dbReference type="Gene3D" id="3.20.20.70">
    <property type="entry name" value="Aldolase class I"/>
    <property type="match status" value="1"/>
</dbReference>
<dbReference type="EC" id="5.3.1.1" evidence="7 8"/>
<dbReference type="GO" id="GO:0006096">
    <property type="term" value="P:glycolytic process"/>
    <property type="evidence" value="ECO:0007669"/>
    <property type="project" value="UniProtKB-UniRule"/>
</dbReference>
<keyword evidence="5 7" id="KW-0324">Glycolysis</keyword>
<keyword evidence="4 7" id="KW-0963">Cytoplasm</keyword>
<comment type="subunit">
    <text evidence="7 8">Homodimer.</text>
</comment>
<sequence>MSSKKTLIAANWKMHKTVEEAVAFVGELRDAVGSPDDREVLLTPPFTALWAVRVAVSEAGFSLGAQNCHWEPQGAFTGEISPPMLKDVGCGYVLVGHSERRHIFGETDAMAQKKVAAVFREGMTPVLCIGETLEEREAGKTFDVVARQLQEGLGAVSKSDFPRVVVAYEPVWAIGTGKTATPAQAQEVHAFIRERLASHTDKSVANEVRILYGGSVKPDNVDRLMAEPDIDGLLVGGASLKASSFSRIVRYQIPGDVT</sequence>
<dbReference type="PANTHER" id="PTHR21139:SF42">
    <property type="entry name" value="TRIOSEPHOSPHATE ISOMERASE"/>
    <property type="match status" value="1"/>
</dbReference>
<dbReference type="InterPro" id="IPR000652">
    <property type="entry name" value="Triosephosphate_isomerase"/>
</dbReference>
<dbReference type="GO" id="GO:0006094">
    <property type="term" value="P:gluconeogenesis"/>
    <property type="evidence" value="ECO:0007669"/>
    <property type="project" value="UniProtKB-UniRule"/>
</dbReference>
<comment type="catalytic activity">
    <reaction evidence="7 8">
        <text>D-glyceraldehyde 3-phosphate = dihydroxyacetone phosphate</text>
        <dbReference type="Rhea" id="RHEA:18585"/>
        <dbReference type="ChEBI" id="CHEBI:57642"/>
        <dbReference type="ChEBI" id="CHEBI:59776"/>
        <dbReference type="EC" id="5.3.1.1"/>
    </reaction>
</comment>
<evidence type="ECO:0000313" key="10">
    <source>
        <dbReference type="Proteomes" id="UP000298602"/>
    </source>
</evidence>
<evidence type="ECO:0000256" key="4">
    <source>
        <dbReference type="ARBA" id="ARBA00022490"/>
    </source>
</evidence>
<dbReference type="AlphaFoldDB" id="A0A4P8L5P4"/>
<evidence type="ECO:0000313" key="9">
    <source>
        <dbReference type="EMBL" id="QCQ23063.1"/>
    </source>
</evidence>
<dbReference type="NCBIfam" id="TIGR00419">
    <property type="entry name" value="tim"/>
    <property type="match status" value="1"/>
</dbReference>
<evidence type="ECO:0000256" key="6">
    <source>
        <dbReference type="ARBA" id="ARBA00023235"/>
    </source>
</evidence>
<evidence type="ECO:0000256" key="2">
    <source>
        <dbReference type="ARBA" id="ARBA00007422"/>
    </source>
</evidence>
<organism evidence="9 10">
    <name type="scientific">Desulfoglaeba alkanexedens ALDC</name>
    <dbReference type="NCBI Taxonomy" id="980445"/>
    <lineage>
        <taxon>Bacteria</taxon>
        <taxon>Pseudomonadati</taxon>
        <taxon>Thermodesulfobacteriota</taxon>
        <taxon>Syntrophobacteria</taxon>
        <taxon>Syntrophobacterales</taxon>
        <taxon>Syntrophobacteraceae</taxon>
        <taxon>Desulfoglaeba</taxon>
    </lineage>
</organism>
<comment type="subcellular location">
    <subcellularLocation>
        <location evidence="7 8">Cytoplasm</location>
    </subcellularLocation>
</comment>
<evidence type="ECO:0000256" key="8">
    <source>
        <dbReference type="RuleBase" id="RU363013"/>
    </source>
</evidence>
<feature type="binding site" evidence="7">
    <location>
        <position position="215"/>
    </location>
    <ligand>
        <name>substrate</name>
    </ligand>
</feature>
<dbReference type="GO" id="GO:0046166">
    <property type="term" value="P:glyceraldehyde-3-phosphate biosynthetic process"/>
    <property type="evidence" value="ECO:0007669"/>
    <property type="project" value="TreeGrafter"/>
</dbReference>
<dbReference type="HAMAP" id="MF_00147_B">
    <property type="entry name" value="TIM_B"/>
    <property type="match status" value="1"/>
</dbReference>
<proteinExistence type="inferred from homology"/>
<comment type="function">
    <text evidence="7">Involved in the gluconeogenesis. Catalyzes stereospecifically the conversion of dihydroxyacetone phosphate (DHAP) to D-glyceraldehyde-3-phosphate (G3P).</text>
</comment>
<name>A0A4P8L5P4_9BACT</name>
<keyword evidence="6 7" id="KW-0413">Isomerase</keyword>
<feature type="binding site" evidence="7">
    <location>
        <position position="175"/>
    </location>
    <ligand>
        <name>substrate</name>
    </ligand>
</feature>
<feature type="active site" description="Proton acceptor" evidence="7">
    <location>
        <position position="169"/>
    </location>
</feature>
<dbReference type="InterPro" id="IPR013785">
    <property type="entry name" value="Aldolase_TIM"/>
</dbReference>
<evidence type="ECO:0000256" key="7">
    <source>
        <dbReference type="HAMAP-Rule" id="MF_00147"/>
    </source>
</evidence>
<keyword evidence="3 7" id="KW-0312">Gluconeogenesis</keyword>
<dbReference type="GO" id="GO:0004807">
    <property type="term" value="F:triose-phosphate isomerase activity"/>
    <property type="evidence" value="ECO:0007669"/>
    <property type="project" value="UniProtKB-UniRule"/>
</dbReference>
<dbReference type="PROSITE" id="PS51440">
    <property type="entry name" value="TIM_2"/>
    <property type="match status" value="1"/>
</dbReference>
<feature type="binding site" evidence="7">
    <location>
        <begin position="11"/>
        <end position="13"/>
    </location>
    <ligand>
        <name>substrate</name>
    </ligand>
</feature>
<dbReference type="PROSITE" id="PS00171">
    <property type="entry name" value="TIM_1"/>
    <property type="match status" value="1"/>
</dbReference>
<feature type="binding site" evidence="7">
    <location>
        <begin position="236"/>
        <end position="237"/>
    </location>
    <ligand>
        <name>substrate</name>
    </ligand>
</feature>
<dbReference type="OrthoDB" id="9809429at2"/>
<dbReference type="InterPro" id="IPR020861">
    <property type="entry name" value="Triosephosphate_isomerase_AS"/>
</dbReference>
<dbReference type="RefSeq" id="WP_137425343.1">
    <property type="nucleotide sequence ID" value="NZ_CP040098.1"/>
</dbReference>
<reference evidence="9 10" key="1">
    <citation type="submission" date="2019-05" db="EMBL/GenBank/DDBJ databases">
        <title>The Complete Genome Sequence of the n-alkane-degrading Desulfoglaeba alkanexedens ALDC reveals multiple alkylsuccinate synthase gene clusters.</title>
        <authorList>
            <person name="Callaghan A.V."/>
            <person name="Davidova I.A."/>
            <person name="Duncan K.E."/>
            <person name="Morris B."/>
            <person name="McInerney M.J."/>
        </authorList>
    </citation>
    <scope>NUCLEOTIDE SEQUENCE [LARGE SCALE GENOMIC DNA]</scope>
    <source>
        <strain evidence="9 10">ALDC</strain>
    </source>
</reference>